<dbReference type="InterPro" id="IPR001005">
    <property type="entry name" value="SANT/Myb"/>
</dbReference>
<dbReference type="GO" id="GO:0003677">
    <property type="term" value="F:DNA binding"/>
    <property type="evidence" value="ECO:0007669"/>
    <property type="project" value="UniProtKB-KW"/>
</dbReference>
<comment type="caution">
    <text evidence="4">The sequence shown here is derived from an EMBL/GenBank/DDBJ whole genome shotgun (WGS) entry which is preliminary data.</text>
</comment>
<accession>A0AA86UH72</accession>
<organism evidence="4">
    <name type="scientific">Hexamita inflata</name>
    <dbReference type="NCBI Taxonomy" id="28002"/>
    <lineage>
        <taxon>Eukaryota</taxon>
        <taxon>Metamonada</taxon>
        <taxon>Diplomonadida</taxon>
        <taxon>Hexamitidae</taxon>
        <taxon>Hexamitinae</taxon>
        <taxon>Hexamita</taxon>
    </lineage>
</organism>
<dbReference type="PROSITE" id="PS51294">
    <property type="entry name" value="HTH_MYB"/>
    <property type="match status" value="1"/>
</dbReference>
<dbReference type="CDD" id="cd00167">
    <property type="entry name" value="SANT"/>
    <property type="match status" value="1"/>
</dbReference>
<evidence type="ECO:0000259" key="3">
    <source>
        <dbReference type="PROSITE" id="PS51294"/>
    </source>
</evidence>
<feature type="domain" description="Myb-like" evidence="1">
    <location>
        <begin position="1"/>
        <end position="50"/>
    </location>
</feature>
<keyword evidence="4" id="KW-0238">DNA-binding</keyword>
<proteinExistence type="predicted"/>
<feature type="domain" description="HTH myb-type" evidence="3">
    <location>
        <begin position="1"/>
        <end position="54"/>
    </location>
</feature>
<name>A0AA86UH72_9EUKA</name>
<keyword evidence="6" id="KW-1185">Reference proteome</keyword>
<dbReference type="PROSITE" id="PS50090">
    <property type="entry name" value="MYB_LIKE"/>
    <property type="match status" value="1"/>
</dbReference>
<dbReference type="EMBL" id="CATOUU010000825">
    <property type="protein sequence ID" value="CAI9951746.1"/>
    <property type="molecule type" value="Genomic_DNA"/>
</dbReference>
<evidence type="ECO:0000259" key="2">
    <source>
        <dbReference type="PROSITE" id="PS51293"/>
    </source>
</evidence>
<dbReference type="Gene3D" id="1.10.10.60">
    <property type="entry name" value="Homeodomain-like"/>
    <property type="match status" value="1"/>
</dbReference>
<dbReference type="Pfam" id="PF00249">
    <property type="entry name" value="Myb_DNA-binding"/>
    <property type="match status" value="1"/>
</dbReference>
<dbReference type="SMART" id="SM00717">
    <property type="entry name" value="SANT"/>
    <property type="match status" value="1"/>
</dbReference>
<sequence length="242" mass="28522">MPQWNQEDIDLLLKIIEQNKQQKRINWKNVAKQFPGRTLGQCKSYYTAKLMTKDSDKVNTYWDYDANLLLAAFADTYGTRWQFLSENCYQNKITADALRKQFNTVQKIDKGMAEFTQSVLINGISKLNQKAFTMYILYLSLDFRLRQTYIKMEQANKPTESISDAQLPKVFDAIPMLKHDIYAETADQLIFQPFYKKMEVRLQIHDYISIVEAVIAHTNPEDFKKISNELDAKRKEMHKFFL</sequence>
<dbReference type="PROSITE" id="PS51293">
    <property type="entry name" value="SANT"/>
    <property type="match status" value="1"/>
</dbReference>
<evidence type="ECO:0000259" key="1">
    <source>
        <dbReference type="PROSITE" id="PS50090"/>
    </source>
</evidence>
<feature type="domain" description="SANT" evidence="2">
    <location>
        <begin position="1"/>
        <end position="54"/>
    </location>
</feature>
<dbReference type="Proteomes" id="UP001642409">
    <property type="component" value="Unassembled WGS sequence"/>
</dbReference>
<reference evidence="4" key="1">
    <citation type="submission" date="2023-06" db="EMBL/GenBank/DDBJ databases">
        <authorList>
            <person name="Kurt Z."/>
        </authorList>
    </citation>
    <scope>NUCLEOTIDE SEQUENCE</scope>
</reference>
<evidence type="ECO:0000313" key="5">
    <source>
        <dbReference type="EMBL" id="CAL6007300.1"/>
    </source>
</evidence>
<reference evidence="5 6" key="2">
    <citation type="submission" date="2024-07" db="EMBL/GenBank/DDBJ databases">
        <authorList>
            <person name="Akdeniz Z."/>
        </authorList>
    </citation>
    <scope>NUCLEOTIDE SEQUENCE [LARGE SCALE GENOMIC DNA]</scope>
</reference>
<evidence type="ECO:0000313" key="4">
    <source>
        <dbReference type="EMBL" id="CAI9951746.1"/>
    </source>
</evidence>
<gene>
    <name evidence="5" type="ORF">HINF_LOCUS20573</name>
    <name evidence="4" type="ORF">HINF_LOCUS39391</name>
</gene>
<dbReference type="EMBL" id="CAXDID020000055">
    <property type="protein sequence ID" value="CAL6007300.1"/>
    <property type="molecule type" value="Genomic_DNA"/>
</dbReference>
<evidence type="ECO:0000313" key="6">
    <source>
        <dbReference type="Proteomes" id="UP001642409"/>
    </source>
</evidence>
<dbReference type="InterPro" id="IPR017930">
    <property type="entry name" value="Myb_dom"/>
</dbReference>
<dbReference type="InterPro" id="IPR017884">
    <property type="entry name" value="SANT_dom"/>
</dbReference>
<protein>
    <submittedName>
        <fullName evidence="4">Myb-like DNA-binding domain-containing protein</fullName>
    </submittedName>
    <submittedName>
        <fullName evidence="5">Myb-like_DNA-binding domain-containing protein</fullName>
    </submittedName>
</protein>
<dbReference type="InterPro" id="IPR009057">
    <property type="entry name" value="Homeodomain-like_sf"/>
</dbReference>
<dbReference type="AlphaFoldDB" id="A0AA86UH72"/>
<dbReference type="SUPFAM" id="SSF46689">
    <property type="entry name" value="Homeodomain-like"/>
    <property type="match status" value="1"/>
</dbReference>